<evidence type="ECO:0000313" key="2">
    <source>
        <dbReference type="EMBL" id="NBD26639.1"/>
    </source>
</evidence>
<evidence type="ECO:0000259" key="1">
    <source>
        <dbReference type="Pfam" id="PF01869"/>
    </source>
</evidence>
<dbReference type="SUPFAM" id="SSF53067">
    <property type="entry name" value="Actin-like ATPase domain"/>
    <property type="match status" value="2"/>
</dbReference>
<dbReference type="Gene3D" id="3.30.420.40">
    <property type="match status" value="2"/>
</dbReference>
<comment type="caution">
    <text evidence="2">The sequence shown here is derived from an EMBL/GenBank/DDBJ whole genome shotgun (WGS) entry which is preliminary data.</text>
</comment>
<dbReference type="RefSeq" id="WP_161745613.1">
    <property type="nucleotide sequence ID" value="NZ_JAAAMV010000022.1"/>
</dbReference>
<name>A0ABW9XWH5_9BACL</name>
<sequence length="336" mass="35460">MSDRYVIGVDGGNSKTDYFLFGVDGRFVDHLGAGTCSHERFADAYASSFRVMDENIRALLTRNGLTMAQVAAGAFGLAGADIPSQKEQLGRIVERLGFANYAVDNDSFLGIKAGIARGYGICSINGSGTVAGGISPSGRRLQVGGIGSELAGDEAGGFYLGRKVLRAVYDSLYRLGPATSMAEPVMKLLGAPAKEAFMECAVEGSASRTLPNTELIRLLLRAAEAGDEAALGIIGHSARQLAHSAAGCLHHLDFGGEDIIDVVLAGSVWVKADSPLLFDRFKSYMAELVVQPCRYVLLQVPPATGAVLWALELAHGKPVDANTRRGVIASVELLQQ</sequence>
<keyword evidence="3" id="KW-1185">Reference proteome</keyword>
<proteinExistence type="predicted"/>
<evidence type="ECO:0000313" key="3">
    <source>
        <dbReference type="Proteomes" id="UP000665561"/>
    </source>
</evidence>
<feature type="domain" description="ATPase BadF/BadG/BcrA/BcrD type" evidence="1">
    <location>
        <begin position="7"/>
        <end position="310"/>
    </location>
</feature>
<dbReference type="PANTHER" id="PTHR43190">
    <property type="entry name" value="N-ACETYL-D-GLUCOSAMINE KINASE"/>
    <property type="match status" value="1"/>
</dbReference>
<dbReference type="EMBL" id="JAAAMV010000022">
    <property type="protein sequence ID" value="NBD26639.1"/>
    <property type="molecule type" value="Genomic_DNA"/>
</dbReference>
<organism evidence="2 3">
    <name type="scientific">Paenibacillus glycinis</name>
    <dbReference type="NCBI Taxonomy" id="2697035"/>
    <lineage>
        <taxon>Bacteria</taxon>
        <taxon>Bacillati</taxon>
        <taxon>Bacillota</taxon>
        <taxon>Bacilli</taxon>
        <taxon>Bacillales</taxon>
        <taxon>Paenibacillaceae</taxon>
        <taxon>Paenibacillus</taxon>
    </lineage>
</organism>
<keyword evidence="2" id="KW-0808">Transferase</keyword>
<dbReference type="InterPro" id="IPR002731">
    <property type="entry name" value="ATPase_BadF"/>
</dbReference>
<reference evidence="2 3" key="1">
    <citation type="submission" date="2020-01" db="EMBL/GenBank/DDBJ databases">
        <title>Paenibacillus soybeanensis sp. nov. isolated from the nodules of soybean (Glycine max(L.) Merr).</title>
        <authorList>
            <person name="Wang H."/>
        </authorList>
    </citation>
    <scope>NUCLEOTIDE SEQUENCE [LARGE SCALE GENOMIC DNA]</scope>
    <source>
        <strain evidence="2 3">T1</strain>
    </source>
</reference>
<dbReference type="InterPro" id="IPR052519">
    <property type="entry name" value="Euk-type_GlcNAc_Kinase"/>
</dbReference>
<dbReference type="Proteomes" id="UP000665561">
    <property type="component" value="Unassembled WGS sequence"/>
</dbReference>
<gene>
    <name evidence="2" type="ORF">GT019_22420</name>
</gene>
<dbReference type="Pfam" id="PF01869">
    <property type="entry name" value="BcrAD_BadFG"/>
    <property type="match status" value="1"/>
</dbReference>
<dbReference type="InterPro" id="IPR043129">
    <property type="entry name" value="ATPase_NBD"/>
</dbReference>
<protein>
    <submittedName>
        <fullName evidence="2">N-acetylglucosamine kinase</fullName>
    </submittedName>
</protein>
<dbReference type="GO" id="GO:0016301">
    <property type="term" value="F:kinase activity"/>
    <property type="evidence" value="ECO:0007669"/>
    <property type="project" value="UniProtKB-KW"/>
</dbReference>
<keyword evidence="2" id="KW-0418">Kinase</keyword>
<accession>A0ABW9XWH5</accession>
<dbReference type="PANTHER" id="PTHR43190:SF3">
    <property type="entry name" value="N-ACETYL-D-GLUCOSAMINE KINASE"/>
    <property type="match status" value="1"/>
</dbReference>